<dbReference type="GO" id="GO:0033565">
    <property type="term" value="C:ESCRT-0 complex"/>
    <property type="evidence" value="ECO:0007669"/>
    <property type="project" value="TreeGrafter"/>
</dbReference>
<evidence type="ECO:0000313" key="2">
    <source>
        <dbReference type="EMBL" id="KAK2168748.1"/>
    </source>
</evidence>
<dbReference type="InterPro" id="IPR002014">
    <property type="entry name" value="VHS_dom"/>
</dbReference>
<name>A0AAD9KDZ8_9ANNE</name>
<feature type="domain" description="VHS" evidence="1">
    <location>
        <begin position="17"/>
        <end position="75"/>
    </location>
</feature>
<organism evidence="2 3">
    <name type="scientific">Paralvinella palmiformis</name>
    <dbReference type="NCBI Taxonomy" id="53620"/>
    <lineage>
        <taxon>Eukaryota</taxon>
        <taxon>Metazoa</taxon>
        <taxon>Spiralia</taxon>
        <taxon>Lophotrochozoa</taxon>
        <taxon>Annelida</taxon>
        <taxon>Polychaeta</taxon>
        <taxon>Sedentaria</taxon>
        <taxon>Canalipalpata</taxon>
        <taxon>Terebellida</taxon>
        <taxon>Terebelliformia</taxon>
        <taxon>Alvinellidae</taxon>
        <taxon>Paralvinella</taxon>
    </lineage>
</organism>
<dbReference type="GO" id="GO:0043130">
    <property type="term" value="F:ubiquitin binding"/>
    <property type="evidence" value="ECO:0007669"/>
    <property type="project" value="InterPro"/>
</dbReference>
<dbReference type="EMBL" id="JAODUP010000014">
    <property type="protein sequence ID" value="KAK2168748.1"/>
    <property type="molecule type" value="Genomic_DNA"/>
</dbReference>
<reference evidence="2" key="1">
    <citation type="journal article" date="2023" name="Mol. Biol. Evol.">
        <title>Third-Generation Sequencing Reveals the Adaptive Role of the Epigenome in Three Deep-Sea Polychaetes.</title>
        <authorList>
            <person name="Perez M."/>
            <person name="Aroh O."/>
            <person name="Sun Y."/>
            <person name="Lan Y."/>
            <person name="Juniper S.K."/>
            <person name="Young C.R."/>
            <person name="Angers B."/>
            <person name="Qian P.Y."/>
        </authorList>
    </citation>
    <scope>NUCLEOTIDE SEQUENCE</scope>
    <source>
        <strain evidence="2">P08H-3</strain>
    </source>
</reference>
<gene>
    <name evidence="2" type="ORF">LSH36_14g01039</name>
</gene>
<dbReference type="PROSITE" id="PS50179">
    <property type="entry name" value="VHS"/>
    <property type="match status" value="1"/>
</dbReference>
<dbReference type="Gene3D" id="1.25.40.90">
    <property type="match status" value="1"/>
</dbReference>
<evidence type="ECO:0000313" key="3">
    <source>
        <dbReference type="Proteomes" id="UP001208570"/>
    </source>
</evidence>
<dbReference type="Proteomes" id="UP001208570">
    <property type="component" value="Unassembled WGS sequence"/>
</dbReference>
<dbReference type="SUPFAM" id="SSF48464">
    <property type="entry name" value="ENTH/VHS domain"/>
    <property type="match status" value="1"/>
</dbReference>
<dbReference type="InterPro" id="IPR008942">
    <property type="entry name" value="ENTH_VHS"/>
</dbReference>
<dbReference type="Pfam" id="PF00790">
    <property type="entry name" value="VHS"/>
    <property type="match status" value="1"/>
</dbReference>
<protein>
    <recommendedName>
        <fullName evidence="1">VHS domain-containing protein</fullName>
    </recommendedName>
</protein>
<evidence type="ECO:0000259" key="1">
    <source>
        <dbReference type="PROSITE" id="PS50179"/>
    </source>
</evidence>
<dbReference type="InterPro" id="IPR050670">
    <property type="entry name" value="STAM"/>
</dbReference>
<keyword evidence="3" id="KW-1185">Reference proteome</keyword>
<comment type="caution">
    <text evidence="2">The sequence shown here is derived from an EMBL/GenBank/DDBJ whole genome shotgun (WGS) entry which is preliminary data.</text>
</comment>
<sequence length="75" mass="8430">MPLFSVSTPFDGDVEKATNEMNIAEDWQLIMDICDKAQRTNGSKDCLKSIVKRLGHKVPHVAMQALTVEYFVIFG</sequence>
<dbReference type="PANTHER" id="PTHR45929">
    <property type="entry name" value="JAK PATHWAY SIGNAL TRANSDUCTION ADAPTOR MOLECULE"/>
    <property type="match status" value="1"/>
</dbReference>
<dbReference type="GO" id="GO:0043328">
    <property type="term" value="P:protein transport to vacuole involved in ubiquitin-dependent protein catabolic process via the multivesicular body sorting pathway"/>
    <property type="evidence" value="ECO:0007669"/>
    <property type="project" value="TreeGrafter"/>
</dbReference>
<dbReference type="PANTHER" id="PTHR45929:SF3">
    <property type="entry name" value="JAK PATHWAY SIGNAL TRANSDUCTION ADAPTOR MOLECULE"/>
    <property type="match status" value="1"/>
</dbReference>
<dbReference type="AlphaFoldDB" id="A0AAD9KDZ8"/>
<accession>A0AAD9KDZ8</accession>
<proteinExistence type="predicted"/>
<dbReference type="GO" id="GO:0035091">
    <property type="term" value="F:phosphatidylinositol binding"/>
    <property type="evidence" value="ECO:0007669"/>
    <property type="project" value="InterPro"/>
</dbReference>